<evidence type="ECO:0000256" key="2">
    <source>
        <dbReference type="ARBA" id="ARBA00023157"/>
    </source>
</evidence>
<dbReference type="Gene3D" id="2.60.40.10">
    <property type="entry name" value="Immunoglobulins"/>
    <property type="match status" value="2"/>
</dbReference>
<protein>
    <recommendedName>
        <fullName evidence="5">Immunoglobulin domain-containing protein</fullName>
    </recommendedName>
</protein>
<dbReference type="GO" id="GO:0019221">
    <property type="term" value="P:cytokine-mediated signaling pathway"/>
    <property type="evidence" value="ECO:0007669"/>
    <property type="project" value="TreeGrafter"/>
</dbReference>
<dbReference type="EMBL" id="JACAGB010000111">
    <property type="protein sequence ID" value="KAF6269462.1"/>
    <property type="molecule type" value="Genomic_DNA"/>
</dbReference>
<dbReference type="Pfam" id="PF00047">
    <property type="entry name" value="ig"/>
    <property type="match status" value="1"/>
</dbReference>
<keyword evidence="2" id="KW-1015">Disulfide bond</keyword>
<organism evidence="6 7">
    <name type="scientific">Pipistrellus kuhlii</name>
    <name type="common">Kuhl's pipistrelle</name>
    <dbReference type="NCBI Taxonomy" id="59472"/>
    <lineage>
        <taxon>Eukaryota</taxon>
        <taxon>Metazoa</taxon>
        <taxon>Chordata</taxon>
        <taxon>Craniata</taxon>
        <taxon>Vertebrata</taxon>
        <taxon>Euteleostomi</taxon>
        <taxon>Mammalia</taxon>
        <taxon>Eutheria</taxon>
        <taxon>Laurasiatheria</taxon>
        <taxon>Chiroptera</taxon>
        <taxon>Yangochiroptera</taxon>
        <taxon>Vespertilionidae</taxon>
        <taxon>Pipistrellus</taxon>
    </lineage>
</organism>
<keyword evidence="1 4" id="KW-0732">Signal</keyword>
<dbReference type="InterPro" id="IPR013783">
    <property type="entry name" value="Ig-like_fold"/>
</dbReference>
<dbReference type="PANTHER" id="PTHR11738:SF172">
    <property type="entry name" value="IG-LIKE DOMAIN-CONTAINING PROTEIN"/>
    <property type="match status" value="1"/>
</dbReference>
<dbReference type="FunFam" id="2.60.40.10:FF:000049">
    <property type="entry name" value="Leukocyte immunoglobulin-like receptor subfamily B member 1"/>
    <property type="match status" value="2"/>
</dbReference>
<reference evidence="6 7" key="1">
    <citation type="journal article" date="2020" name="Nature">
        <title>Six reference-quality genomes reveal evolution of bat adaptations.</title>
        <authorList>
            <person name="Jebb D."/>
            <person name="Huang Z."/>
            <person name="Pippel M."/>
            <person name="Hughes G.M."/>
            <person name="Lavrichenko K."/>
            <person name="Devanna P."/>
            <person name="Winkler S."/>
            <person name="Jermiin L.S."/>
            <person name="Skirmuntt E.C."/>
            <person name="Katzourakis A."/>
            <person name="Burkitt-Gray L."/>
            <person name="Ray D.A."/>
            <person name="Sullivan K.A.M."/>
            <person name="Roscito J.G."/>
            <person name="Kirilenko B.M."/>
            <person name="Davalos L.M."/>
            <person name="Corthals A.P."/>
            <person name="Power M.L."/>
            <person name="Jones G."/>
            <person name="Ransome R.D."/>
            <person name="Dechmann D.K.N."/>
            <person name="Locatelli A.G."/>
            <person name="Puechmaille S.J."/>
            <person name="Fedrigo O."/>
            <person name="Jarvis E.D."/>
            <person name="Hiller M."/>
            <person name="Vernes S.C."/>
            <person name="Myers E.W."/>
            <person name="Teeling E.C."/>
        </authorList>
    </citation>
    <scope>NUCLEOTIDE SEQUENCE [LARGE SCALE GENOMIC DNA]</scope>
    <source>
        <strain evidence="6">MPipKuh1</strain>
        <tissue evidence="6">Flight muscle</tissue>
    </source>
</reference>
<dbReference type="PANTHER" id="PTHR11738">
    <property type="entry name" value="MHC CLASS I NK CELL RECEPTOR"/>
    <property type="match status" value="1"/>
</dbReference>
<evidence type="ECO:0000256" key="1">
    <source>
        <dbReference type="ARBA" id="ARBA00022729"/>
    </source>
</evidence>
<keyword evidence="3" id="KW-0393">Immunoglobulin domain</keyword>
<evidence type="ECO:0000313" key="6">
    <source>
        <dbReference type="EMBL" id="KAF6269462.1"/>
    </source>
</evidence>
<evidence type="ECO:0000256" key="4">
    <source>
        <dbReference type="SAM" id="SignalP"/>
    </source>
</evidence>
<proteinExistence type="predicted"/>
<evidence type="ECO:0000259" key="5">
    <source>
        <dbReference type="SMART" id="SM00409"/>
    </source>
</evidence>
<dbReference type="SUPFAM" id="SSF48726">
    <property type="entry name" value="Immunoglobulin"/>
    <property type="match status" value="2"/>
</dbReference>
<evidence type="ECO:0000313" key="7">
    <source>
        <dbReference type="Proteomes" id="UP000558488"/>
    </source>
</evidence>
<name>A0A7J7R049_PIPKU</name>
<keyword evidence="7" id="KW-1185">Reference proteome</keyword>
<gene>
    <name evidence="6" type="ORF">mPipKuh1_008113</name>
</gene>
<dbReference type="GO" id="GO:0005886">
    <property type="term" value="C:plasma membrane"/>
    <property type="evidence" value="ECO:0007669"/>
    <property type="project" value="TreeGrafter"/>
</dbReference>
<dbReference type="InterPro" id="IPR013151">
    <property type="entry name" value="Immunoglobulin_dom"/>
</dbReference>
<feature type="chain" id="PRO_5029513307" description="Immunoglobulin domain-containing protein" evidence="4">
    <location>
        <begin position="22"/>
        <end position="262"/>
    </location>
</feature>
<dbReference type="GO" id="GO:0032396">
    <property type="term" value="F:inhibitory MHC class I receptor activity"/>
    <property type="evidence" value="ECO:0007669"/>
    <property type="project" value="TreeGrafter"/>
</dbReference>
<dbReference type="GO" id="GO:0002764">
    <property type="term" value="P:immune response-regulating signaling pathway"/>
    <property type="evidence" value="ECO:0007669"/>
    <property type="project" value="TreeGrafter"/>
</dbReference>
<accession>A0A7J7R049</accession>
<sequence>MSLVLPTLLYLGLYVAQSIQAQNGNLPPPVITAYPGPMVLHNTPVTIRCQGPADAAAYKIYKLEAVPPSTFRTLPKTEKTNTLYIQEMKPDRTGLYCCFYQSGEHKSQLSDPLRLVMTGSYDKPTLSSMSGTVVASGHNVRLQCFSRIKFEAFILTKEDAPQFTHRKSSTAQDNGQQTTFHLDRVTSTETGTYRCYGALSQDPNVWSDPSEPLQLEVRGPTGGSVSQVNQVRLYLAALVLLALVVVLAETCYSDERSLPRLR</sequence>
<comment type="caution">
    <text evidence="6">The sequence shown here is derived from an EMBL/GenBank/DDBJ whole genome shotgun (WGS) entry which is preliminary data.</text>
</comment>
<dbReference type="InterPro" id="IPR036179">
    <property type="entry name" value="Ig-like_dom_sf"/>
</dbReference>
<feature type="signal peptide" evidence="4">
    <location>
        <begin position="1"/>
        <end position="21"/>
    </location>
</feature>
<dbReference type="InterPro" id="IPR050412">
    <property type="entry name" value="Ig-like_Receptors_ImmuneReg"/>
</dbReference>
<dbReference type="SMART" id="SM00409">
    <property type="entry name" value="IG"/>
    <property type="match status" value="2"/>
</dbReference>
<evidence type="ECO:0000256" key="3">
    <source>
        <dbReference type="ARBA" id="ARBA00023319"/>
    </source>
</evidence>
<feature type="domain" description="Immunoglobulin" evidence="5">
    <location>
        <begin position="34"/>
        <end position="118"/>
    </location>
</feature>
<feature type="domain" description="Immunoglobulin" evidence="5">
    <location>
        <begin position="129"/>
        <end position="218"/>
    </location>
</feature>
<dbReference type="InterPro" id="IPR003599">
    <property type="entry name" value="Ig_sub"/>
</dbReference>
<dbReference type="Proteomes" id="UP000558488">
    <property type="component" value="Unassembled WGS sequence"/>
</dbReference>
<dbReference type="AlphaFoldDB" id="A0A7J7R049"/>